<sequence>MTVPTPEDDPTRTGPSDPASAPDAPASDARPSDDRPARRPGLDDKGRVKRTRAGTVWFATVVLAVVMVAFVVFVVQNSQSVTVEYFGWSGDFSLAATVLIAAVAGALLVGIPAGVRIAQLRHALRRSAR</sequence>
<keyword evidence="4 6" id="KW-0472">Membrane</keyword>
<evidence type="ECO:0000256" key="2">
    <source>
        <dbReference type="ARBA" id="ARBA00022692"/>
    </source>
</evidence>
<dbReference type="Pfam" id="PF06305">
    <property type="entry name" value="LapA_dom"/>
    <property type="match status" value="1"/>
</dbReference>
<dbReference type="RefSeq" id="WP_007078940.1">
    <property type="nucleotide sequence ID" value="NZ_CM001024.1"/>
</dbReference>
<dbReference type="STRING" id="585531.HMPREF0063_11598"/>
<keyword evidence="9" id="KW-1185">Reference proteome</keyword>
<feature type="transmembrane region" description="Helical" evidence="6">
    <location>
        <begin position="95"/>
        <end position="118"/>
    </location>
</feature>
<reference evidence="8" key="1">
    <citation type="submission" date="2010-08" db="EMBL/GenBank/DDBJ databases">
        <authorList>
            <person name="Muzny D."/>
            <person name="Qin X."/>
            <person name="Buhay C."/>
            <person name="Dugan-Rocha S."/>
            <person name="Ding Y."/>
            <person name="Chen G."/>
            <person name="Hawes A."/>
            <person name="Holder M."/>
            <person name="Jhangiani S."/>
            <person name="Johnson A."/>
            <person name="Khan Z."/>
            <person name="Li Z."/>
            <person name="Liu W."/>
            <person name="Liu X."/>
            <person name="Perez L."/>
            <person name="Shen H."/>
            <person name="Wang Q."/>
            <person name="Watt J."/>
            <person name="Xi L."/>
            <person name="Xin Y."/>
            <person name="Zhou J."/>
            <person name="Deng J."/>
            <person name="Jiang H."/>
            <person name="Liu Y."/>
            <person name="Qu J."/>
            <person name="Song X.-Z."/>
            <person name="Zhang L."/>
            <person name="Villasana D."/>
            <person name="Johnson A."/>
            <person name="Liu J."/>
            <person name="Liyanage D."/>
            <person name="Lorensuhewa L."/>
            <person name="Robinson T."/>
            <person name="Song A."/>
            <person name="Song B.-B."/>
            <person name="Dinh H."/>
            <person name="Thornton R."/>
            <person name="Coyle M."/>
            <person name="Francisco L."/>
            <person name="Jackson L."/>
            <person name="Javaid M."/>
            <person name="Korchina V."/>
            <person name="Kovar C."/>
            <person name="Mata R."/>
            <person name="Mathew T."/>
            <person name="Ngo R."/>
            <person name="Nguyen L."/>
            <person name="Nguyen N."/>
            <person name="Okwuonu G."/>
            <person name="Ongeri F."/>
            <person name="Pham C."/>
            <person name="Simmons D."/>
            <person name="Wilczek-Boney K."/>
            <person name="Hale W."/>
            <person name="Jakkamsetti A."/>
            <person name="Pham P."/>
            <person name="Ruth R."/>
            <person name="San Lucas F."/>
            <person name="Warren J."/>
            <person name="Zhang J."/>
            <person name="Zhao Z."/>
            <person name="Zhou C."/>
            <person name="Zhu D."/>
            <person name="Lee S."/>
            <person name="Bess C."/>
            <person name="Blankenburg K."/>
            <person name="Forbes L."/>
            <person name="Fu Q."/>
            <person name="Gubbala S."/>
            <person name="Hirani K."/>
            <person name="Jayaseelan J.C."/>
            <person name="Lara F."/>
            <person name="Munidasa M."/>
            <person name="Palculict T."/>
            <person name="Patil S."/>
            <person name="Pu L.-L."/>
            <person name="Saada N."/>
            <person name="Tang L."/>
            <person name="Weissenberger G."/>
            <person name="Zhu Y."/>
            <person name="Hemphill L."/>
            <person name="Shang Y."/>
            <person name="Youmans B."/>
            <person name="Ayvaz T."/>
            <person name="Ross M."/>
            <person name="Santibanez J."/>
            <person name="Aqrawi P."/>
            <person name="Gross S."/>
            <person name="Joshi V."/>
            <person name="Fowler G."/>
            <person name="Nazareth L."/>
            <person name="Reid J."/>
            <person name="Worley K."/>
            <person name="Petrosino J."/>
            <person name="Highlander S."/>
            <person name="Gibbs R."/>
        </authorList>
    </citation>
    <scope>NUCLEOTIDE SEQUENCE [LARGE SCALE GENOMIC DNA]</scope>
    <source>
        <strain evidence="8">DSM 15272</strain>
    </source>
</reference>
<evidence type="ECO:0000256" key="4">
    <source>
        <dbReference type="ARBA" id="ARBA00023136"/>
    </source>
</evidence>
<evidence type="ECO:0000256" key="6">
    <source>
        <dbReference type="SAM" id="Phobius"/>
    </source>
</evidence>
<dbReference type="EMBL" id="ACLF03000005">
    <property type="protein sequence ID" value="EFQ83325.1"/>
    <property type="molecule type" value="Genomic_DNA"/>
</dbReference>
<feature type="compositionally biased region" description="Basic and acidic residues" evidence="5">
    <location>
        <begin position="30"/>
        <end position="46"/>
    </location>
</feature>
<evidence type="ECO:0000259" key="7">
    <source>
        <dbReference type="Pfam" id="PF06305"/>
    </source>
</evidence>
<feature type="domain" description="Lipopolysaccharide assembly protein A" evidence="7">
    <location>
        <begin position="76"/>
        <end position="128"/>
    </location>
</feature>
<protein>
    <recommendedName>
        <fullName evidence="7">Lipopolysaccharide assembly protein A domain-containing protein</fullName>
    </recommendedName>
</protein>
<comment type="caution">
    <text evidence="8">The sequence shown here is derived from an EMBL/GenBank/DDBJ whole genome shotgun (WGS) entry which is preliminary data.</text>
</comment>
<evidence type="ECO:0000313" key="9">
    <source>
        <dbReference type="Proteomes" id="UP000003111"/>
    </source>
</evidence>
<gene>
    <name evidence="8" type="ORF">HMPREF0063_11598</name>
</gene>
<keyword evidence="2 6" id="KW-0812">Transmembrane</keyword>
<dbReference type="AlphaFoldDB" id="E2SC39"/>
<dbReference type="Proteomes" id="UP000003111">
    <property type="component" value="Unassembled WGS sequence"/>
</dbReference>
<evidence type="ECO:0000256" key="1">
    <source>
        <dbReference type="ARBA" id="ARBA00022475"/>
    </source>
</evidence>
<feature type="transmembrane region" description="Helical" evidence="6">
    <location>
        <begin position="55"/>
        <end position="75"/>
    </location>
</feature>
<proteinExistence type="predicted"/>
<dbReference type="HOGENOM" id="CLU_134414_2_0_11"/>
<feature type="compositionally biased region" description="Low complexity" evidence="5">
    <location>
        <begin position="15"/>
        <end position="29"/>
    </location>
</feature>
<organism evidence="8 9">
    <name type="scientific">Aeromicrobium marinum DSM 15272</name>
    <dbReference type="NCBI Taxonomy" id="585531"/>
    <lineage>
        <taxon>Bacteria</taxon>
        <taxon>Bacillati</taxon>
        <taxon>Actinomycetota</taxon>
        <taxon>Actinomycetes</taxon>
        <taxon>Propionibacteriales</taxon>
        <taxon>Nocardioidaceae</taxon>
        <taxon>Aeromicrobium</taxon>
    </lineage>
</organism>
<evidence type="ECO:0000313" key="8">
    <source>
        <dbReference type="EMBL" id="EFQ83325.1"/>
    </source>
</evidence>
<accession>E2SC39</accession>
<dbReference type="eggNOG" id="COG5416">
    <property type="taxonomic scope" value="Bacteria"/>
</dbReference>
<keyword evidence="3 6" id="KW-1133">Transmembrane helix</keyword>
<evidence type="ECO:0000256" key="3">
    <source>
        <dbReference type="ARBA" id="ARBA00022989"/>
    </source>
</evidence>
<feature type="region of interest" description="Disordered" evidence="5">
    <location>
        <begin position="1"/>
        <end position="47"/>
    </location>
</feature>
<name>E2SC39_9ACTN</name>
<keyword evidence="1" id="KW-1003">Cell membrane</keyword>
<dbReference type="InterPro" id="IPR010445">
    <property type="entry name" value="LapA_dom"/>
</dbReference>
<evidence type="ECO:0000256" key="5">
    <source>
        <dbReference type="SAM" id="MobiDB-lite"/>
    </source>
</evidence>
<dbReference type="GO" id="GO:0005886">
    <property type="term" value="C:plasma membrane"/>
    <property type="evidence" value="ECO:0007669"/>
    <property type="project" value="InterPro"/>
</dbReference>